<proteinExistence type="predicted"/>
<dbReference type="Gene3D" id="3.30.70.270">
    <property type="match status" value="1"/>
</dbReference>
<dbReference type="Proteomes" id="UP000006038">
    <property type="component" value="Chromosome 3"/>
</dbReference>
<evidence type="ECO:0000313" key="1">
    <source>
        <dbReference type="EnsemblPlants" id="OB03G31840.1"/>
    </source>
</evidence>
<dbReference type="STRING" id="4533.J3LQ58"/>
<dbReference type="InterPro" id="IPR043128">
    <property type="entry name" value="Rev_trsase/Diguanyl_cyclase"/>
</dbReference>
<dbReference type="SUPFAM" id="SSF56672">
    <property type="entry name" value="DNA/RNA polymerases"/>
    <property type="match status" value="1"/>
</dbReference>
<organism evidence="1">
    <name type="scientific">Oryza brachyantha</name>
    <name type="common">malo sina</name>
    <dbReference type="NCBI Taxonomy" id="4533"/>
    <lineage>
        <taxon>Eukaryota</taxon>
        <taxon>Viridiplantae</taxon>
        <taxon>Streptophyta</taxon>
        <taxon>Embryophyta</taxon>
        <taxon>Tracheophyta</taxon>
        <taxon>Spermatophyta</taxon>
        <taxon>Magnoliopsida</taxon>
        <taxon>Liliopsida</taxon>
        <taxon>Poales</taxon>
        <taxon>Poaceae</taxon>
        <taxon>BOP clade</taxon>
        <taxon>Oryzoideae</taxon>
        <taxon>Oryzeae</taxon>
        <taxon>Oryzinae</taxon>
        <taxon>Oryza</taxon>
    </lineage>
</organism>
<evidence type="ECO:0008006" key="3">
    <source>
        <dbReference type="Google" id="ProtNLM"/>
    </source>
</evidence>
<name>J3LQ58_ORYBR</name>
<dbReference type="PANTHER" id="PTHR24559">
    <property type="entry name" value="TRANSPOSON TY3-I GAG-POL POLYPROTEIN"/>
    <property type="match status" value="1"/>
</dbReference>
<dbReference type="EnsemblPlants" id="OB03G31840.1">
    <property type="protein sequence ID" value="OB03G31840.1"/>
    <property type="gene ID" value="OB03G31840"/>
</dbReference>
<dbReference type="HOGENOM" id="CLU_1498538_0_0_1"/>
<protein>
    <recommendedName>
        <fullName evidence="3">Reverse transcriptase domain-containing protein</fullName>
    </recommendedName>
</protein>
<dbReference type="Gramene" id="OB03G31840.1">
    <property type="protein sequence ID" value="OB03G31840.1"/>
    <property type="gene ID" value="OB03G31840"/>
</dbReference>
<dbReference type="AlphaFoldDB" id="J3LQ58"/>
<sequence>MVKVGSGGVARVSGDDSFRGGAVVRVACHEDDRRRRLGLGQRCYGLGRAAAWSVGPVGGVVGRGQHSGRRQQRCSGLGWRESRMRIPTKRGPHFGHFEFRVMSFGLTGAPATFQAAMNETLTPVLRKCALVFFYGILMYSPNLEAHVKDNHWKVKLSKCSLALHELNYLAHTIGAKGGVY</sequence>
<dbReference type="InterPro" id="IPR053134">
    <property type="entry name" value="RNA-dir_DNA_polymerase"/>
</dbReference>
<reference evidence="1" key="1">
    <citation type="journal article" date="2013" name="Nat. Commun.">
        <title>Whole-genome sequencing of Oryza brachyantha reveals mechanisms underlying Oryza genome evolution.</title>
        <authorList>
            <person name="Chen J."/>
            <person name="Huang Q."/>
            <person name="Gao D."/>
            <person name="Wang J."/>
            <person name="Lang Y."/>
            <person name="Liu T."/>
            <person name="Li B."/>
            <person name="Bai Z."/>
            <person name="Luis Goicoechea J."/>
            <person name="Liang C."/>
            <person name="Chen C."/>
            <person name="Zhang W."/>
            <person name="Sun S."/>
            <person name="Liao Y."/>
            <person name="Zhang X."/>
            <person name="Yang L."/>
            <person name="Song C."/>
            <person name="Wang M."/>
            <person name="Shi J."/>
            <person name="Liu G."/>
            <person name="Liu J."/>
            <person name="Zhou H."/>
            <person name="Zhou W."/>
            <person name="Yu Q."/>
            <person name="An N."/>
            <person name="Chen Y."/>
            <person name="Cai Q."/>
            <person name="Wang B."/>
            <person name="Liu B."/>
            <person name="Min J."/>
            <person name="Huang Y."/>
            <person name="Wu H."/>
            <person name="Li Z."/>
            <person name="Zhang Y."/>
            <person name="Yin Y."/>
            <person name="Song W."/>
            <person name="Jiang J."/>
            <person name="Jackson S.A."/>
            <person name="Wing R.A."/>
            <person name="Wang J."/>
            <person name="Chen M."/>
        </authorList>
    </citation>
    <scope>NUCLEOTIDE SEQUENCE [LARGE SCALE GENOMIC DNA]</scope>
    <source>
        <strain evidence="1">cv. IRGC 101232</strain>
    </source>
</reference>
<dbReference type="PANTHER" id="PTHR24559:SF452">
    <property type="entry name" value="INTEGRASE CATALYTIC DOMAIN-CONTAINING PROTEIN"/>
    <property type="match status" value="1"/>
</dbReference>
<evidence type="ECO:0000313" key="2">
    <source>
        <dbReference type="Proteomes" id="UP000006038"/>
    </source>
</evidence>
<dbReference type="eggNOG" id="KOG0017">
    <property type="taxonomic scope" value="Eukaryota"/>
</dbReference>
<accession>J3LQ58</accession>
<reference evidence="1" key="2">
    <citation type="submission" date="2013-04" db="UniProtKB">
        <authorList>
            <consortium name="EnsemblPlants"/>
        </authorList>
    </citation>
    <scope>IDENTIFICATION</scope>
</reference>
<dbReference type="InterPro" id="IPR043502">
    <property type="entry name" value="DNA/RNA_pol_sf"/>
</dbReference>
<keyword evidence="2" id="KW-1185">Reference proteome</keyword>